<evidence type="ECO:0000313" key="2">
    <source>
        <dbReference type="Proteomes" id="UP001195483"/>
    </source>
</evidence>
<evidence type="ECO:0000313" key="1">
    <source>
        <dbReference type="EMBL" id="KAK3586366.1"/>
    </source>
</evidence>
<organism evidence="1 2">
    <name type="scientific">Potamilus streckersoni</name>
    <dbReference type="NCBI Taxonomy" id="2493646"/>
    <lineage>
        <taxon>Eukaryota</taxon>
        <taxon>Metazoa</taxon>
        <taxon>Spiralia</taxon>
        <taxon>Lophotrochozoa</taxon>
        <taxon>Mollusca</taxon>
        <taxon>Bivalvia</taxon>
        <taxon>Autobranchia</taxon>
        <taxon>Heteroconchia</taxon>
        <taxon>Palaeoheterodonta</taxon>
        <taxon>Unionida</taxon>
        <taxon>Unionoidea</taxon>
        <taxon>Unionidae</taxon>
        <taxon>Ambleminae</taxon>
        <taxon>Lampsilini</taxon>
        <taxon>Potamilus</taxon>
    </lineage>
</organism>
<accession>A0AAE0VQL9</accession>
<reference evidence="1" key="1">
    <citation type="journal article" date="2021" name="Genome Biol. Evol.">
        <title>A High-Quality Reference Genome for a Parasitic Bivalve with Doubly Uniparental Inheritance (Bivalvia: Unionida).</title>
        <authorList>
            <person name="Smith C.H."/>
        </authorList>
    </citation>
    <scope>NUCLEOTIDE SEQUENCE</scope>
    <source>
        <strain evidence="1">CHS0354</strain>
    </source>
</reference>
<reference evidence="1" key="2">
    <citation type="journal article" date="2021" name="Genome Biol. Evol.">
        <title>Developing a high-quality reference genome for a parasitic bivalve with doubly uniparental inheritance (Bivalvia: Unionida).</title>
        <authorList>
            <person name="Smith C.H."/>
        </authorList>
    </citation>
    <scope>NUCLEOTIDE SEQUENCE</scope>
    <source>
        <strain evidence="1">CHS0354</strain>
        <tissue evidence="1">Mantle</tissue>
    </source>
</reference>
<sequence>MDILRKKGPFVFTRLMIKGLDNAKNASRCEDEGEKADVVFQRWSSRGPMLILRGLCAGEKDISKKSTVENAVNMREKLANIGSLL</sequence>
<dbReference type="EMBL" id="JAEAOA010001361">
    <property type="protein sequence ID" value="KAK3586366.1"/>
    <property type="molecule type" value="Genomic_DNA"/>
</dbReference>
<keyword evidence="2" id="KW-1185">Reference proteome</keyword>
<dbReference type="Proteomes" id="UP001195483">
    <property type="component" value="Unassembled WGS sequence"/>
</dbReference>
<proteinExistence type="predicted"/>
<comment type="caution">
    <text evidence="1">The sequence shown here is derived from an EMBL/GenBank/DDBJ whole genome shotgun (WGS) entry which is preliminary data.</text>
</comment>
<gene>
    <name evidence="1" type="ORF">CHS0354_022520</name>
</gene>
<protein>
    <submittedName>
        <fullName evidence="1">Uncharacterized protein</fullName>
    </submittedName>
</protein>
<reference evidence="1" key="3">
    <citation type="submission" date="2023-05" db="EMBL/GenBank/DDBJ databases">
        <authorList>
            <person name="Smith C.H."/>
        </authorList>
    </citation>
    <scope>NUCLEOTIDE SEQUENCE</scope>
    <source>
        <strain evidence="1">CHS0354</strain>
        <tissue evidence="1">Mantle</tissue>
    </source>
</reference>
<dbReference type="AlphaFoldDB" id="A0AAE0VQL9"/>
<name>A0AAE0VQL9_9BIVA</name>